<dbReference type="PANTHER" id="PTHR40394:SF2">
    <property type="entry name" value="QUINOL:CYTOCHROME C OXIDOREDUCTASE MEMBRANE PROTEIN"/>
    <property type="match status" value="1"/>
</dbReference>
<evidence type="ECO:0000256" key="1">
    <source>
        <dbReference type="SAM" id="Phobius"/>
    </source>
</evidence>
<keyword evidence="1" id="KW-0812">Transmembrane</keyword>
<evidence type="ECO:0000313" key="2">
    <source>
        <dbReference type="EMBL" id="VAW88820.1"/>
    </source>
</evidence>
<gene>
    <name evidence="2" type="ORF">MNBD_GAMMA16-1088</name>
</gene>
<protein>
    <recommendedName>
        <fullName evidence="3">DUF3341 domain-containing protein</fullName>
    </recommendedName>
</protein>
<dbReference type="AlphaFoldDB" id="A0A3B0ZIB0"/>
<accession>A0A3B0ZIB0</accession>
<dbReference type="PANTHER" id="PTHR40394">
    <property type="entry name" value="LIPOPROTEIN-RELATED"/>
    <property type="match status" value="1"/>
</dbReference>
<dbReference type="EMBL" id="UOFO01000151">
    <property type="protein sequence ID" value="VAW88820.1"/>
    <property type="molecule type" value="Genomic_DNA"/>
</dbReference>
<keyword evidence="1" id="KW-0472">Membrane</keyword>
<proteinExistence type="predicted"/>
<organism evidence="2">
    <name type="scientific">hydrothermal vent metagenome</name>
    <dbReference type="NCBI Taxonomy" id="652676"/>
    <lineage>
        <taxon>unclassified sequences</taxon>
        <taxon>metagenomes</taxon>
        <taxon>ecological metagenomes</taxon>
    </lineage>
</organism>
<sequence>MKKYKIMGLFANFGEAFNVIKDVGEGKLQGASVDDITTKSPIEHPDIDEVLGPRKSHVPKFTLCGAVFGITFGFLFLAAAQANFLVQPQGGKAIIPIPSNIVLTYEMMILFAVLSTVAGFLITARMFTKRSPIYSEKVGVDQIGIIIDVDDSNLDAAKALLKSHQVLEIREEVLK</sequence>
<feature type="transmembrane region" description="Helical" evidence="1">
    <location>
        <begin position="61"/>
        <end position="82"/>
    </location>
</feature>
<reference evidence="2" key="1">
    <citation type="submission" date="2018-06" db="EMBL/GenBank/DDBJ databases">
        <authorList>
            <person name="Zhirakovskaya E."/>
        </authorList>
    </citation>
    <scope>NUCLEOTIDE SEQUENCE</scope>
</reference>
<dbReference type="InterPro" id="IPR021776">
    <property type="entry name" value="ActD"/>
</dbReference>
<name>A0A3B0ZIB0_9ZZZZ</name>
<feature type="transmembrane region" description="Helical" evidence="1">
    <location>
        <begin position="102"/>
        <end position="122"/>
    </location>
</feature>
<keyword evidence="1" id="KW-1133">Transmembrane helix</keyword>
<evidence type="ECO:0008006" key="3">
    <source>
        <dbReference type="Google" id="ProtNLM"/>
    </source>
</evidence>
<dbReference type="Pfam" id="PF11821">
    <property type="entry name" value="ActD"/>
    <property type="match status" value="1"/>
</dbReference>